<sequence>MKPHINGFQVFRCLATALITPAGRRYHKHMDAIPAGFNVLTFLNILA</sequence>
<reference evidence="1 2" key="1">
    <citation type="submission" date="2017-07" db="EMBL/GenBank/DDBJ databases">
        <title>Phylogenetic study on the rhizospheric bacterium Ochrobactrum sp. A44.</title>
        <authorList>
            <person name="Krzyzanowska D.M."/>
            <person name="Ossowicki A."/>
            <person name="Rajewska M."/>
            <person name="Maciag T."/>
            <person name="Kaczynski Z."/>
            <person name="Czerwicka M."/>
            <person name="Jafra S."/>
        </authorList>
    </citation>
    <scope>NUCLEOTIDE SEQUENCE [LARGE SCALE GENOMIC DNA]</scope>
    <source>
        <strain evidence="1 2">DSM 7216</strain>
    </source>
</reference>
<dbReference type="Proteomes" id="UP000215590">
    <property type="component" value="Unassembled WGS sequence"/>
</dbReference>
<evidence type="ECO:0000313" key="2">
    <source>
        <dbReference type="Proteomes" id="UP000215590"/>
    </source>
</evidence>
<proteinExistence type="predicted"/>
<keyword evidence="2" id="KW-1185">Reference proteome</keyword>
<comment type="caution">
    <text evidence="1">The sequence shown here is derived from an EMBL/GenBank/DDBJ whole genome shotgun (WGS) entry which is preliminary data.</text>
</comment>
<name>A0A256FJ01_9HYPH</name>
<accession>A0A256FJ01</accession>
<evidence type="ECO:0000313" key="1">
    <source>
        <dbReference type="EMBL" id="OYR14835.1"/>
    </source>
</evidence>
<organism evidence="1 2">
    <name type="scientific">Brucella thiophenivorans</name>
    <dbReference type="NCBI Taxonomy" id="571255"/>
    <lineage>
        <taxon>Bacteria</taxon>
        <taxon>Pseudomonadati</taxon>
        <taxon>Pseudomonadota</taxon>
        <taxon>Alphaproteobacteria</taxon>
        <taxon>Hyphomicrobiales</taxon>
        <taxon>Brucellaceae</taxon>
        <taxon>Brucella/Ochrobactrum group</taxon>
        <taxon>Brucella</taxon>
    </lineage>
</organism>
<gene>
    <name evidence="1" type="ORF">CEV31_3041</name>
</gene>
<dbReference type="AlphaFoldDB" id="A0A256FJ01"/>
<protein>
    <submittedName>
        <fullName evidence="1">Uncharacterized protein</fullName>
    </submittedName>
</protein>
<dbReference type="EMBL" id="NNRJ01000051">
    <property type="protein sequence ID" value="OYR14835.1"/>
    <property type="molecule type" value="Genomic_DNA"/>
</dbReference>